<dbReference type="InterPro" id="IPR016195">
    <property type="entry name" value="Pol/histidinol_Pase-like"/>
</dbReference>
<dbReference type="RefSeq" id="WP_206707654.1">
    <property type="nucleotide sequence ID" value="NZ_CP059066.1"/>
</dbReference>
<dbReference type="SMART" id="SM00481">
    <property type="entry name" value="POLIIIAc"/>
    <property type="match status" value="1"/>
</dbReference>
<accession>A0A8A0RPM5</accession>
<dbReference type="GO" id="GO:0042578">
    <property type="term" value="F:phosphoric ester hydrolase activity"/>
    <property type="evidence" value="ECO:0007669"/>
    <property type="project" value="TreeGrafter"/>
</dbReference>
<dbReference type="InterPro" id="IPR003141">
    <property type="entry name" value="Pol/His_phosphatase_N"/>
</dbReference>
<keyword evidence="2 5" id="KW-0378">Hydrolase</keyword>
<dbReference type="KEGG" id="kme:H0A61_02750"/>
<dbReference type="InterPro" id="IPR004013">
    <property type="entry name" value="PHP_dom"/>
</dbReference>
<dbReference type="PANTHER" id="PTHR36928">
    <property type="entry name" value="PHOSPHATASE YCDX-RELATED"/>
    <property type="match status" value="1"/>
</dbReference>
<dbReference type="CDD" id="cd07437">
    <property type="entry name" value="PHP_HisPPase_Ycdx_like"/>
    <property type="match status" value="1"/>
</dbReference>
<dbReference type="AlphaFoldDB" id="A0A8A0RPM5"/>
<gene>
    <name evidence="5" type="primary">ycdX</name>
    <name evidence="5" type="ORF">H0A61_02750</name>
</gene>
<dbReference type="Gene3D" id="3.20.20.140">
    <property type="entry name" value="Metal-dependent hydrolases"/>
    <property type="match status" value="1"/>
</dbReference>
<keyword evidence="3" id="KW-0862">Zinc</keyword>
<proteinExistence type="inferred from homology"/>
<evidence type="ECO:0000256" key="1">
    <source>
        <dbReference type="ARBA" id="ARBA00022723"/>
    </source>
</evidence>
<evidence type="ECO:0000313" key="5">
    <source>
        <dbReference type="EMBL" id="QSQ10345.1"/>
    </source>
</evidence>
<dbReference type="InterPro" id="IPR023710">
    <property type="entry name" value="Phosphatase_YcdX_put"/>
</dbReference>
<evidence type="ECO:0000259" key="4">
    <source>
        <dbReference type="SMART" id="SM00481"/>
    </source>
</evidence>
<dbReference type="HAMAP" id="MF_01561">
    <property type="entry name" value="YcdX_phosphat"/>
    <property type="match status" value="1"/>
</dbReference>
<name>A0A8A0RPM5_9FIRM</name>
<dbReference type="InterPro" id="IPR050243">
    <property type="entry name" value="PHP_phosphatase"/>
</dbReference>
<dbReference type="EC" id="3.1.3.-" evidence="5"/>
<reference evidence="5" key="1">
    <citation type="submission" date="2020-07" db="EMBL/GenBank/DDBJ databases">
        <title>Koleobacter methoxysyntrophicus gen. nov., sp. nov., a novel anaerobic bacterium isolated from deep subsurface oil field and proposal of Koleobacterales ord. nov. in the phylum Firmicutes.</title>
        <authorList>
            <person name="Sakamoto S."/>
            <person name="Tamaki H."/>
        </authorList>
    </citation>
    <scope>NUCLEOTIDE SEQUENCE</scope>
    <source>
        <strain evidence="5">NRmbB1</strain>
    </source>
</reference>
<dbReference type="SUPFAM" id="SSF89550">
    <property type="entry name" value="PHP domain-like"/>
    <property type="match status" value="1"/>
</dbReference>
<evidence type="ECO:0000256" key="2">
    <source>
        <dbReference type="ARBA" id="ARBA00022801"/>
    </source>
</evidence>
<dbReference type="Proteomes" id="UP000662904">
    <property type="component" value="Chromosome"/>
</dbReference>
<organism evidence="5 6">
    <name type="scientific">Koleobacter methoxysyntrophicus</name>
    <dbReference type="NCBI Taxonomy" id="2751313"/>
    <lineage>
        <taxon>Bacteria</taxon>
        <taxon>Bacillati</taxon>
        <taxon>Bacillota</taxon>
        <taxon>Clostridia</taxon>
        <taxon>Koleobacterales</taxon>
        <taxon>Koleobacteraceae</taxon>
        <taxon>Koleobacter</taxon>
    </lineage>
</organism>
<dbReference type="GO" id="GO:0008270">
    <property type="term" value="F:zinc ion binding"/>
    <property type="evidence" value="ECO:0007669"/>
    <property type="project" value="InterPro"/>
</dbReference>
<keyword evidence="6" id="KW-1185">Reference proteome</keyword>
<dbReference type="GO" id="GO:0005829">
    <property type="term" value="C:cytosol"/>
    <property type="evidence" value="ECO:0007669"/>
    <property type="project" value="TreeGrafter"/>
</dbReference>
<dbReference type="Pfam" id="PF02811">
    <property type="entry name" value="PHP"/>
    <property type="match status" value="1"/>
</dbReference>
<evidence type="ECO:0000256" key="3">
    <source>
        <dbReference type="ARBA" id="ARBA00022833"/>
    </source>
</evidence>
<keyword evidence="1" id="KW-0479">Metal-binding</keyword>
<dbReference type="PANTHER" id="PTHR36928:SF1">
    <property type="entry name" value="PHOSPHATASE YCDX-RELATED"/>
    <property type="match status" value="1"/>
</dbReference>
<protein>
    <submittedName>
        <fullName evidence="5">Putative phosphatase YcdX</fullName>
        <ecNumber evidence="5">3.1.3.-</ecNumber>
    </submittedName>
</protein>
<sequence length="236" mass="26125">MKLVADMHCHTVASGHAYSTIQEIAREASNKGLEMVAITDHGPSMPGGPHLYHFGNLRAIPEEIYGVRILKGVEANIIDYDGNLDLPERYLRELDVVLAGFHTYCYPNGTVEHNTMAMINAMKNPYVDIIVHPGNPEFPIDIVRVVEAAKDNNVFIEINNSSFTISRRGSEENCLIIAKKAAQIKAYIVIGSDAHISFDVGNFNKAMDIVNKAGITEGQILNTSKEKITKFLEIKE</sequence>
<dbReference type="EMBL" id="CP059066">
    <property type="protein sequence ID" value="QSQ10345.1"/>
    <property type="molecule type" value="Genomic_DNA"/>
</dbReference>
<dbReference type="NCBIfam" id="NF006702">
    <property type="entry name" value="PRK09248.1"/>
    <property type="match status" value="1"/>
</dbReference>
<evidence type="ECO:0000313" key="6">
    <source>
        <dbReference type="Proteomes" id="UP000662904"/>
    </source>
</evidence>
<feature type="domain" description="Polymerase/histidinol phosphatase N-terminal" evidence="4">
    <location>
        <begin position="5"/>
        <end position="79"/>
    </location>
</feature>